<dbReference type="InterPro" id="IPR046083">
    <property type="entry name" value="DUF6101"/>
</dbReference>
<organism evidence="1 2">
    <name type="scientific">Bradyrhizobium canariense</name>
    <dbReference type="NCBI Taxonomy" id="255045"/>
    <lineage>
        <taxon>Bacteria</taxon>
        <taxon>Pseudomonadati</taxon>
        <taxon>Pseudomonadota</taxon>
        <taxon>Alphaproteobacteria</taxon>
        <taxon>Hyphomicrobiales</taxon>
        <taxon>Nitrobacteraceae</taxon>
        <taxon>Bradyrhizobium</taxon>
    </lineage>
</organism>
<dbReference type="Pfam" id="PF19596">
    <property type="entry name" value="DUF6101"/>
    <property type="match status" value="1"/>
</dbReference>
<sequence>MRRQTATSGINPAGSSRALRLDPLSLPVSFDVHDTRADGGVRQIELHRERVVLRRALHGMRMAVNVRVSDFLGVALRGIDDAQMLVLAHRDPSLTIPLCVSSDRDEITLAWQMWSDIFALPQLPEDKAREPAARRRRHNAIRARRPKFLVRRRRGDLLNPANLHQGEREIIARD</sequence>
<evidence type="ECO:0000313" key="2">
    <source>
        <dbReference type="Proteomes" id="UP000243904"/>
    </source>
</evidence>
<proteinExistence type="predicted"/>
<dbReference type="EMBL" id="LT629750">
    <property type="protein sequence ID" value="SDS92713.1"/>
    <property type="molecule type" value="Genomic_DNA"/>
</dbReference>
<keyword evidence="2" id="KW-1185">Reference proteome</keyword>
<dbReference type="RefSeq" id="WP_100383731.1">
    <property type="nucleotide sequence ID" value="NZ_LT629750.1"/>
</dbReference>
<name>A0A1H1W6L3_9BRAD</name>
<dbReference type="AlphaFoldDB" id="A0A1H1W6L3"/>
<accession>A0A1H1W6L3</accession>
<reference evidence="2" key="1">
    <citation type="submission" date="2016-10" db="EMBL/GenBank/DDBJ databases">
        <authorList>
            <person name="Varghese N."/>
            <person name="Submissions S."/>
        </authorList>
    </citation>
    <scope>NUCLEOTIDE SEQUENCE [LARGE SCALE GENOMIC DNA]</scope>
    <source>
        <strain evidence="2">GAS369</strain>
    </source>
</reference>
<protein>
    <submittedName>
        <fullName evidence="1">Uncharacterized protein</fullName>
    </submittedName>
</protein>
<gene>
    <name evidence="1" type="ORF">SAMN05444158_3709</name>
</gene>
<evidence type="ECO:0000313" key="1">
    <source>
        <dbReference type="EMBL" id="SDS92713.1"/>
    </source>
</evidence>
<dbReference type="Proteomes" id="UP000243904">
    <property type="component" value="Chromosome I"/>
</dbReference>